<dbReference type="PANTHER" id="PTHR45677:SF8">
    <property type="entry name" value="CYSTEINE SULFINIC ACID DECARBOXYLASE"/>
    <property type="match status" value="1"/>
</dbReference>
<sequence length="165" mass="18539">ITHHADYLNPRSQTREGTPNLVNKSIQTTRRFDALKLWLTLRILGAEHIGAMFEEVIDRAADTYRLLANDPAFEVFTPRLSTLVFRFVAPGVADERLDEINREIRKAIFRSGAAVIAATVVAGRQHLKFTLLNPETTLDDLRAIVELIRAHGTRLLDDLPTAANQ</sequence>
<dbReference type="GO" id="GO:0019752">
    <property type="term" value="P:carboxylic acid metabolic process"/>
    <property type="evidence" value="ECO:0007669"/>
    <property type="project" value="InterPro"/>
</dbReference>
<dbReference type="GO" id="GO:0016831">
    <property type="term" value="F:carboxy-lyase activity"/>
    <property type="evidence" value="ECO:0007669"/>
    <property type="project" value="UniProtKB-KW"/>
</dbReference>
<evidence type="ECO:0000256" key="3">
    <source>
        <dbReference type="ARBA" id="ARBA00022793"/>
    </source>
</evidence>
<evidence type="ECO:0000256" key="4">
    <source>
        <dbReference type="ARBA" id="ARBA00022898"/>
    </source>
</evidence>
<dbReference type="Pfam" id="PF00282">
    <property type="entry name" value="Pyridoxal_deC"/>
    <property type="match status" value="1"/>
</dbReference>
<proteinExistence type="inferred from homology"/>
<dbReference type="PANTHER" id="PTHR45677">
    <property type="entry name" value="GLUTAMATE DECARBOXYLASE-RELATED"/>
    <property type="match status" value="1"/>
</dbReference>
<keyword evidence="3" id="KW-0210">Decarboxylase</keyword>
<feature type="non-terminal residue" evidence="5">
    <location>
        <position position="1"/>
    </location>
</feature>
<gene>
    <name evidence="5" type="ORF">OEZ79_25950</name>
</gene>
<reference evidence="5" key="1">
    <citation type="journal article" date="2023" name="Genes Genomics">
        <title>Genomic insights of Leclercia adecarboxylata strains linked to an outbreak in public hospitals in Mexico.</title>
        <authorList>
            <person name="Barrios-Villa E."/>
            <person name="Pacheco-Flores B."/>
            <person name="Lozano-Zarain P."/>
            <person name="Del Campo-Ortega R."/>
            <person name="de Jesus Ascencio-Montiel I."/>
            <person name="Gonzalez-Leon M."/>
            <person name="Camorlinga-Ponce M."/>
            <person name="Gaytan Cervantes F.J."/>
            <person name="Gonzalez Torres C."/>
            <person name="Aguilar E."/>
            <person name="Gonzalez Ibarra J."/>
            <person name="Torres Lopez F.J."/>
            <person name="Rosas-Vargas H."/>
            <person name="Gonzalez-Bonilla C.R."/>
            <person name="Del Carmen Rocha-Gracia R."/>
        </authorList>
    </citation>
    <scope>NUCLEOTIDE SEQUENCE</scope>
    <source>
        <strain evidence="5">Lac40</strain>
    </source>
</reference>
<evidence type="ECO:0000256" key="2">
    <source>
        <dbReference type="ARBA" id="ARBA00009533"/>
    </source>
</evidence>
<name>A0A9X3YEY0_9ENTR</name>
<comment type="caution">
    <text evidence="5">The sequence shown here is derived from an EMBL/GenBank/DDBJ whole genome shotgun (WGS) entry which is preliminary data.</text>
</comment>
<dbReference type="InterPro" id="IPR002129">
    <property type="entry name" value="PyrdxlP-dep_de-COase"/>
</dbReference>
<dbReference type="Gene3D" id="3.90.1150.170">
    <property type="match status" value="1"/>
</dbReference>
<dbReference type="GO" id="GO:0005737">
    <property type="term" value="C:cytoplasm"/>
    <property type="evidence" value="ECO:0007669"/>
    <property type="project" value="TreeGrafter"/>
</dbReference>
<evidence type="ECO:0000313" key="6">
    <source>
        <dbReference type="Proteomes" id="UP001149314"/>
    </source>
</evidence>
<dbReference type="Proteomes" id="UP001149314">
    <property type="component" value="Unassembled WGS sequence"/>
</dbReference>
<keyword evidence="4" id="KW-0663">Pyridoxal phosphate</keyword>
<evidence type="ECO:0000256" key="1">
    <source>
        <dbReference type="ARBA" id="ARBA00001933"/>
    </source>
</evidence>
<evidence type="ECO:0000313" key="5">
    <source>
        <dbReference type="EMBL" id="MDC6641612.1"/>
    </source>
</evidence>
<dbReference type="AlphaFoldDB" id="A0A9X3YEY0"/>
<dbReference type="RefSeq" id="WP_272733592.1">
    <property type="nucleotide sequence ID" value="NZ_JAOURS010000154.1"/>
</dbReference>
<dbReference type="InterPro" id="IPR015424">
    <property type="entry name" value="PyrdxlP-dep_Trfase"/>
</dbReference>
<dbReference type="SUPFAM" id="SSF53383">
    <property type="entry name" value="PLP-dependent transferases"/>
    <property type="match status" value="1"/>
</dbReference>
<dbReference type="GO" id="GO:0030170">
    <property type="term" value="F:pyridoxal phosphate binding"/>
    <property type="evidence" value="ECO:0007669"/>
    <property type="project" value="InterPro"/>
</dbReference>
<organism evidence="5 6">
    <name type="scientific">Leclercia adecarboxylata</name>
    <dbReference type="NCBI Taxonomy" id="83655"/>
    <lineage>
        <taxon>Bacteria</taxon>
        <taxon>Pseudomonadati</taxon>
        <taxon>Pseudomonadota</taxon>
        <taxon>Gammaproteobacteria</taxon>
        <taxon>Enterobacterales</taxon>
        <taxon>Enterobacteriaceae</taxon>
        <taxon>Leclercia</taxon>
    </lineage>
</organism>
<keyword evidence="3" id="KW-0456">Lyase</keyword>
<protein>
    <submittedName>
        <fullName evidence="5">Pyridoxal-dependent decarboxylase</fullName>
    </submittedName>
</protein>
<comment type="cofactor">
    <cofactor evidence="1">
        <name>pyridoxal 5'-phosphate</name>
        <dbReference type="ChEBI" id="CHEBI:597326"/>
    </cofactor>
</comment>
<comment type="similarity">
    <text evidence="2">Belongs to the group II decarboxylase family.</text>
</comment>
<dbReference type="EMBL" id="JAOURS010000154">
    <property type="protein sequence ID" value="MDC6641612.1"/>
    <property type="molecule type" value="Genomic_DNA"/>
</dbReference>
<accession>A0A9X3YEY0</accession>